<proteinExistence type="predicted"/>
<protein>
    <submittedName>
        <fullName evidence="2">Sporulation-control protein spo0M</fullName>
    </submittedName>
</protein>
<evidence type="ECO:0000256" key="1">
    <source>
        <dbReference type="SAM" id="MobiDB-lite"/>
    </source>
</evidence>
<reference evidence="2 3" key="1">
    <citation type="submission" date="2018-10" db="EMBL/GenBank/DDBJ databases">
        <title>Sequencing the genomes of 1000 actinobacteria strains.</title>
        <authorList>
            <person name="Klenk H.-P."/>
        </authorList>
    </citation>
    <scope>NUCLEOTIDE SEQUENCE [LARGE SCALE GENOMIC DNA]</scope>
    <source>
        <strain evidence="2 3">DSM 45175</strain>
    </source>
</reference>
<keyword evidence="3" id="KW-1185">Reference proteome</keyword>
<gene>
    <name evidence="2" type="ORF">BDK92_5263</name>
</gene>
<accession>A0A495JS39</accession>
<feature type="compositionally biased region" description="Gly residues" evidence="1">
    <location>
        <begin position="280"/>
        <end position="291"/>
    </location>
</feature>
<organism evidence="2 3">
    <name type="scientific">Micromonospora pisi</name>
    <dbReference type="NCBI Taxonomy" id="589240"/>
    <lineage>
        <taxon>Bacteria</taxon>
        <taxon>Bacillati</taxon>
        <taxon>Actinomycetota</taxon>
        <taxon>Actinomycetes</taxon>
        <taxon>Micromonosporales</taxon>
        <taxon>Micromonosporaceae</taxon>
        <taxon>Micromonospora</taxon>
    </lineage>
</organism>
<sequence length="291" mass="30870">MSADAGFAVRTVLTNPSTRPGLLLPGRVTIVGGSEAVPVDHVVVGLVTRAEPADGGDGYVDVEFGRVPVAGAVVLAPGECRAVTFAAPMPWELPVTVVDGRPRLNLPMDLRTEVALGPCLDRGGLSRIFVHPLPAQERILEMFGELGFTLRQVGLQQGTLPGVEQTLPFHQKIGYWAAPLYGGPFSEIELTFLASAEQLQVVFVLDRRLALAGASHVSLTRFRVRHADVDQLNWARVVDSWVRHAVARHAAVRSGAQDGPPLPESVNTSRPPDLPPEGEGISGTAGGEGGI</sequence>
<dbReference type="AlphaFoldDB" id="A0A495JS39"/>
<dbReference type="PANTHER" id="PTHR40053:SF1">
    <property type="entry name" value="SPORULATION-CONTROL PROTEIN SPO0M"/>
    <property type="match status" value="1"/>
</dbReference>
<name>A0A495JS39_9ACTN</name>
<comment type="caution">
    <text evidence="2">The sequence shown here is derived from an EMBL/GenBank/DDBJ whole genome shotgun (WGS) entry which is preliminary data.</text>
</comment>
<dbReference type="Pfam" id="PF07070">
    <property type="entry name" value="Spo0M"/>
    <property type="match status" value="1"/>
</dbReference>
<evidence type="ECO:0000313" key="2">
    <source>
        <dbReference type="EMBL" id="RKR90879.1"/>
    </source>
</evidence>
<dbReference type="PANTHER" id="PTHR40053">
    <property type="entry name" value="SPORULATION-CONTROL PROTEIN SPO0M"/>
    <property type="match status" value="1"/>
</dbReference>
<evidence type="ECO:0000313" key="3">
    <source>
        <dbReference type="Proteomes" id="UP000277671"/>
    </source>
</evidence>
<dbReference type="InterPro" id="IPR009776">
    <property type="entry name" value="Spore_0_M"/>
</dbReference>
<dbReference type="EMBL" id="RBKT01000001">
    <property type="protein sequence ID" value="RKR90879.1"/>
    <property type="molecule type" value="Genomic_DNA"/>
</dbReference>
<dbReference type="Proteomes" id="UP000277671">
    <property type="component" value="Unassembled WGS sequence"/>
</dbReference>
<feature type="region of interest" description="Disordered" evidence="1">
    <location>
        <begin position="252"/>
        <end position="291"/>
    </location>
</feature>